<gene>
    <name evidence="4" type="primary">Contig10565.g11280</name>
    <name evidence="4" type="ORF">STYLEM_18398</name>
</gene>
<accession>A0A078B4S8</accession>
<comment type="subunit">
    <text evidence="1">Component of the TIM23 complex.</text>
</comment>
<keyword evidence="1" id="KW-0813">Transport</keyword>
<comment type="function">
    <text evidence="1">Essential component of the TIM23 complex, a complex that mediates the translocation of transit peptide-containing proteins across the mitochondrial inner membrane.</text>
</comment>
<dbReference type="Pfam" id="PF03031">
    <property type="entry name" value="NIF"/>
    <property type="match status" value="1"/>
</dbReference>
<dbReference type="PANTHER" id="PTHR12210">
    <property type="entry name" value="DULLARD PROTEIN PHOSPHATASE"/>
    <property type="match status" value="1"/>
</dbReference>
<proteinExistence type="inferred from homology"/>
<dbReference type="PROSITE" id="PS50969">
    <property type="entry name" value="FCP1"/>
    <property type="match status" value="1"/>
</dbReference>
<dbReference type="CDD" id="cd07521">
    <property type="entry name" value="HAD_FCP1-like"/>
    <property type="match status" value="1"/>
</dbReference>
<dbReference type="Proteomes" id="UP000039865">
    <property type="component" value="Unassembled WGS sequence"/>
</dbReference>
<evidence type="ECO:0000256" key="2">
    <source>
        <dbReference type="SAM" id="MobiDB-lite"/>
    </source>
</evidence>
<dbReference type="InParanoid" id="A0A078B4S8"/>
<organism evidence="4 5">
    <name type="scientific">Stylonychia lemnae</name>
    <name type="common">Ciliate</name>
    <dbReference type="NCBI Taxonomy" id="5949"/>
    <lineage>
        <taxon>Eukaryota</taxon>
        <taxon>Sar</taxon>
        <taxon>Alveolata</taxon>
        <taxon>Ciliophora</taxon>
        <taxon>Intramacronucleata</taxon>
        <taxon>Spirotrichea</taxon>
        <taxon>Stichotrichia</taxon>
        <taxon>Sporadotrichida</taxon>
        <taxon>Oxytrichidae</taxon>
        <taxon>Stylonychinae</taxon>
        <taxon>Stylonychia</taxon>
    </lineage>
</organism>
<keyword evidence="1" id="KW-0653">Protein transport</keyword>
<evidence type="ECO:0000313" key="5">
    <source>
        <dbReference type="Proteomes" id="UP000039865"/>
    </source>
</evidence>
<evidence type="ECO:0000256" key="1">
    <source>
        <dbReference type="RuleBase" id="RU365079"/>
    </source>
</evidence>
<dbReference type="InterPro" id="IPR023214">
    <property type="entry name" value="HAD_sf"/>
</dbReference>
<reference evidence="4 5" key="1">
    <citation type="submission" date="2014-06" db="EMBL/GenBank/DDBJ databases">
        <authorList>
            <person name="Swart Estienne"/>
        </authorList>
    </citation>
    <scope>NUCLEOTIDE SEQUENCE [LARGE SCALE GENOMIC DNA]</scope>
    <source>
        <strain evidence="4 5">130c</strain>
    </source>
</reference>
<dbReference type="GO" id="GO:0005744">
    <property type="term" value="C:TIM23 mitochondrial import inner membrane translocase complex"/>
    <property type="evidence" value="ECO:0007669"/>
    <property type="project" value="UniProtKB-UniRule"/>
</dbReference>
<dbReference type="InterPro" id="IPR004274">
    <property type="entry name" value="FCP1_dom"/>
</dbReference>
<dbReference type="SMART" id="SM00577">
    <property type="entry name" value="CPDc"/>
    <property type="match status" value="1"/>
</dbReference>
<comment type="subcellular location">
    <subcellularLocation>
        <location evidence="1">Mitochondrion inner membrane</location>
        <topology evidence="1">Single-pass membrane protein</topology>
    </subcellularLocation>
</comment>
<feature type="compositionally biased region" description="Polar residues" evidence="2">
    <location>
        <begin position="126"/>
        <end position="147"/>
    </location>
</feature>
<feature type="domain" description="FCP1 homology" evidence="3">
    <location>
        <begin position="178"/>
        <end position="324"/>
    </location>
</feature>
<keyword evidence="1" id="KW-0496">Mitochondrion</keyword>
<keyword evidence="5" id="KW-1185">Reference proteome</keyword>
<feature type="region of interest" description="Disordered" evidence="2">
    <location>
        <begin position="111"/>
        <end position="166"/>
    </location>
</feature>
<protein>
    <recommendedName>
        <fullName evidence="1">Mitochondrial import inner membrane translocase subunit TIM50</fullName>
    </recommendedName>
</protein>
<dbReference type="GO" id="GO:0015031">
    <property type="term" value="P:protein transport"/>
    <property type="evidence" value="ECO:0007669"/>
    <property type="project" value="UniProtKB-KW"/>
</dbReference>
<feature type="compositionally biased region" description="Basic and acidic residues" evidence="2">
    <location>
        <begin position="115"/>
        <end position="125"/>
    </location>
</feature>
<dbReference type="AlphaFoldDB" id="A0A078B4S8"/>
<evidence type="ECO:0000259" key="3">
    <source>
        <dbReference type="PROSITE" id="PS50969"/>
    </source>
</evidence>
<comment type="similarity">
    <text evidence="1">Belongs to the TIM50 family.</text>
</comment>
<evidence type="ECO:0000313" key="4">
    <source>
        <dbReference type="EMBL" id="CDW89266.1"/>
    </source>
</evidence>
<keyword evidence="1" id="KW-0809">Transit peptide</keyword>
<dbReference type="SUPFAM" id="SSF56784">
    <property type="entry name" value="HAD-like"/>
    <property type="match status" value="1"/>
</dbReference>
<dbReference type="Gene3D" id="3.40.50.1000">
    <property type="entry name" value="HAD superfamily/HAD-like"/>
    <property type="match status" value="1"/>
</dbReference>
<dbReference type="EMBL" id="CCKQ01017385">
    <property type="protein sequence ID" value="CDW89266.1"/>
    <property type="molecule type" value="Genomic_DNA"/>
</dbReference>
<dbReference type="InterPro" id="IPR036412">
    <property type="entry name" value="HAD-like_sf"/>
</dbReference>
<name>A0A078B4S8_STYLE</name>
<dbReference type="OrthoDB" id="277011at2759"/>
<sequence length="386" mass="45321">MKNQIFRLEKVLRPNKFKSQTDDSPNLLIQIKTLNSIHNRHCDSEEDSFVQNHYSDSNQMQCSVTEEKNDLKIKDKKFNMKHSISQIDLDNDLVDLRVALGKKRIRGMRQQPIKRFSDLSEEKPQSEFSSTQEETPNQSSCSISDDSYQGDYKMDDTEPTLEPTSSVQTNQSFYNQIFDKGNNFYTKEYIDSIIHMTNQQKSLIHWYQIWTRHQYIADNINFQDIKKSQKLRHKSYADLILNKIDPNNEYITHRLYRDSCLLTPDQQYIKDLSRLGRDLSSTILVDNSILAFGYQLNNGIPIPSYYGQPWDQELFILTKLLAQFLEAKVNNGSDFRALIQGMFQLEQRLEAFSSQQFQQPQCSQNQQLEQSNQQFKQQIQSDDVML</sequence>
<keyword evidence="1" id="KW-0811">Translocation</keyword>
<dbReference type="InterPro" id="IPR050365">
    <property type="entry name" value="TIM50"/>
</dbReference>